<dbReference type="OrthoDB" id="3275666at2759"/>
<reference evidence="1 2" key="1">
    <citation type="submission" date="2014-04" db="EMBL/GenBank/DDBJ databases">
        <authorList>
            <consortium name="DOE Joint Genome Institute"/>
            <person name="Kuo A."/>
            <person name="Gay G."/>
            <person name="Dore J."/>
            <person name="Kohler A."/>
            <person name="Nagy L.G."/>
            <person name="Floudas D."/>
            <person name="Copeland A."/>
            <person name="Barry K.W."/>
            <person name="Cichocki N."/>
            <person name="Veneault-Fourrey C."/>
            <person name="LaButti K."/>
            <person name="Lindquist E.A."/>
            <person name="Lipzen A."/>
            <person name="Lundell T."/>
            <person name="Morin E."/>
            <person name="Murat C."/>
            <person name="Sun H."/>
            <person name="Tunlid A."/>
            <person name="Henrissat B."/>
            <person name="Grigoriev I.V."/>
            <person name="Hibbett D.S."/>
            <person name="Martin F."/>
            <person name="Nordberg H.P."/>
            <person name="Cantor M.N."/>
            <person name="Hua S.X."/>
        </authorList>
    </citation>
    <scope>NUCLEOTIDE SEQUENCE [LARGE SCALE GENOMIC DNA]</scope>
    <source>
        <strain evidence="2">h7</strain>
    </source>
</reference>
<reference evidence="2" key="2">
    <citation type="submission" date="2015-01" db="EMBL/GenBank/DDBJ databases">
        <title>Evolutionary Origins and Diversification of the Mycorrhizal Mutualists.</title>
        <authorList>
            <consortium name="DOE Joint Genome Institute"/>
            <consortium name="Mycorrhizal Genomics Consortium"/>
            <person name="Kohler A."/>
            <person name="Kuo A."/>
            <person name="Nagy L.G."/>
            <person name="Floudas D."/>
            <person name="Copeland A."/>
            <person name="Barry K.W."/>
            <person name="Cichocki N."/>
            <person name="Veneault-Fourrey C."/>
            <person name="LaButti K."/>
            <person name="Lindquist E.A."/>
            <person name="Lipzen A."/>
            <person name="Lundell T."/>
            <person name="Morin E."/>
            <person name="Murat C."/>
            <person name="Riley R."/>
            <person name="Ohm R."/>
            <person name="Sun H."/>
            <person name="Tunlid A."/>
            <person name="Henrissat B."/>
            <person name="Grigoriev I.V."/>
            <person name="Hibbett D.S."/>
            <person name="Martin F."/>
        </authorList>
    </citation>
    <scope>NUCLEOTIDE SEQUENCE [LARGE SCALE GENOMIC DNA]</scope>
    <source>
        <strain evidence="2">h7</strain>
    </source>
</reference>
<dbReference type="Proteomes" id="UP000053424">
    <property type="component" value="Unassembled WGS sequence"/>
</dbReference>
<name>A0A0C3CBF2_HEBCY</name>
<dbReference type="AlphaFoldDB" id="A0A0C3CBF2"/>
<dbReference type="EMBL" id="KN831780">
    <property type="protein sequence ID" value="KIM41544.1"/>
    <property type="molecule type" value="Genomic_DNA"/>
</dbReference>
<gene>
    <name evidence="1" type="ORF">M413DRAFT_27870</name>
</gene>
<evidence type="ECO:0000313" key="2">
    <source>
        <dbReference type="Proteomes" id="UP000053424"/>
    </source>
</evidence>
<accession>A0A0C3CBF2</accession>
<sequence length="97" mass="10799">MSAYVPLSTGTTTHSRTMASYQTYALNYFVDGFAERQLATVPTARVKADLIDFIEDNGGILDGEWYKFSTVAQIRATIQETKNRGGIVYDLNVRTVP</sequence>
<proteinExistence type="predicted"/>
<evidence type="ECO:0000313" key="1">
    <source>
        <dbReference type="EMBL" id="KIM41544.1"/>
    </source>
</evidence>
<protein>
    <submittedName>
        <fullName evidence="1">Uncharacterized protein</fullName>
    </submittedName>
</protein>
<organism evidence="1 2">
    <name type="scientific">Hebeloma cylindrosporum</name>
    <dbReference type="NCBI Taxonomy" id="76867"/>
    <lineage>
        <taxon>Eukaryota</taxon>
        <taxon>Fungi</taxon>
        <taxon>Dikarya</taxon>
        <taxon>Basidiomycota</taxon>
        <taxon>Agaricomycotina</taxon>
        <taxon>Agaricomycetes</taxon>
        <taxon>Agaricomycetidae</taxon>
        <taxon>Agaricales</taxon>
        <taxon>Agaricineae</taxon>
        <taxon>Hymenogastraceae</taxon>
        <taxon>Hebeloma</taxon>
    </lineage>
</organism>
<keyword evidence="2" id="KW-1185">Reference proteome</keyword>
<dbReference type="HOGENOM" id="CLU_2346928_0_0_1"/>